<dbReference type="Proteomes" id="UP001234989">
    <property type="component" value="Chromosome 11"/>
</dbReference>
<organism evidence="2 3">
    <name type="scientific">Solanum verrucosum</name>
    <dbReference type="NCBI Taxonomy" id="315347"/>
    <lineage>
        <taxon>Eukaryota</taxon>
        <taxon>Viridiplantae</taxon>
        <taxon>Streptophyta</taxon>
        <taxon>Embryophyta</taxon>
        <taxon>Tracheophyta</taxon>
        <taxon>Spermatophyta</taxon>
        <taxon>Magnoliopsida</taxon>
        <taxon>eudicotyledons</taxon>
        <taxon>Gunneridae</taxon>
        <taxon>Pentapetalae</taxon>
        <taxon>asterids</taxon>
        <taxon>lamiids</taxon>
        <taxon>Solanales</taxon>
        <taxon>Solanaceae</taxon>
        <taxon>Solanoideae</taxon>
        <taxon>Solaneae</taxon>
        <taxon>Solanum</taxon>
    </lineage>
</organism>
<keyword evidence="1" id="KW-0472">Membrane</keyword>
<keyword evidence="1" id="KW-0812">Transmembrane</keyword>
<name>A0AAF0ZZV9_SOLVR</name>
<reference evidence="2" key="1">
    <citation type="submission" date="2023-08" db="EMBL/GenBank/DDBJ databases">
        <title>A de novo genome assembly of Solanum verrucosum Schlechtendal, a Mexican diploid species geographically isolated from the other diploid A-genome species in potato relatives.</title>
        <authorList>
            <person name="Hosaka K."/>
        </authorList>
    </citation>
    <scope>NUCLEOTIDE SEQUENCE</scope>
    <source>
        <tissue evidence="2">Young leaves</tissue>
    </source>
</reference>
<sequence length="136" mass="15945">MSCYNCSQYDLDLCFCRERTVAYQMFINWFFRTTNWIFLCCVNSFLPKVMRNLRGFGPSRRNSRCPQGFHLLVRAQRMMCGLGARHKFELCRRQNPGLNKRAQEPKMSSGVHESSFISWSSRPENLLGLAICFVKL</sequence>
<evidence type="ECO:0000313" key="3">
    <source>
        <dbReference type="Proteomes" id="UP001234989"/>
    </source>
</evidence>
<protein>
    <submittedName>
        <fullName evidence="2">Uncharacterized protein</fullName>
    </submittedName>
</protein>
<evidence type="ECO:0000313" key="2">
    <source>
        <dbReference type="EMBL" id="WMV55310.1"/>
    </source>
</evidence>
<accession>A0AAF0ZZV9</accession>
<feature type="transmembrane region" description="Helical" evidence="1">
    <location>
        <begin position="29"/>
        <end position="46"/>
    </location>
</feature>
<evidence type="ECO:0000256" key="1">
    <source>
        <dbReference type="SAM" id="Phobius"/>
    </source>
</evidence>
<dbReference type="EMBL" id="CP133622">
    <property type="protein sequence ID" value="WMV55310.1"/>
    <property type="molecule type" value="Genomic_DNA"/>
</dbReference>
<gene>
    <name evidence="2" type="ORF">MTR67_048695</name>
</gene>
<proteinExistence type="predicted"/>
<keyword evidence="1" id="KW-1133">Transmembrane helix</keyword>
<dbReference type="AlphaFoldDB" id="A0AAF0ZZV9"/>
<keyword evidence="3" id="KW-1185">Reference proteome</keyword>